<dbReference type="RefSeq" id="WP_232572517.1">
    <property type="nucleotide sequence ID" value="NZ_CP089466.1"/>
</dbReference>
<protein>
    <submittedName>
        <fullName evidence="2">Uncharacterized protein</fullName>
    </submittedName>
</protein>
<dbReference type="GeneID" id="69117760"/>
<reference evidence="2 3" key="1">
    <citation type="journal article" date="2019" name="Int. J. Syst. Evol. Microbiol.">
        <title>The Global Catalogue of Microorganisms (GCM) 10K type strain sequencing project: providing services to taxonomists for standard genome sequencing and annotation.</title>
        <authorList>
            <consortium name="The Broad Institute Genomics Platform"/>
            <consortium name="The Broad Institute Genome Sequencing Center for Infectious Disease"/>
            <person name="Wu L."/>
            <person name="Ma J."/>
        </authorList>
    </citation>
    <scope>NUCLEOTIDE SEQUENCE [LARGE SCALE GENOMIC DNA]</scope>
    <source>
        <strain evidence="2 3">CGMCC 1.12562</strain>
    </source>
</reference>
<gene>
    <name evidence="2" type="ORF">ACFOKC_01195</name>
</gene>
<accession>A0ABD5NAF1</accession>
<organism evidence="2 3">
    <name type="scientific">Halobacterium litoreum</name>
    <dbReference type="NCBI Taxonomy" id="2039234"/>
    <lineage>
        <taxon>Archaea</taxon>
        <taxon>Methanobacteriati</taxon>
        <taxon>Methanobacteriota</taxon>
        <taxon>Stenosarchaea group</taxon>
        <taxon>Halobacteria</taxon>
        <taxon>Halobacteriales</taxon>
        <taxon>Halobacteriaceae</taxon>
        <taxon>Halobacterium</taxon>
    </lineage>
</organism>
<sequence>MFANVGVHLPGHLLLRPVVDTVDAGAGLREGTDAAAGARDARKQMKEDVGAR</sequence>
<feature type="compositionally biased region" description="Basic and acidic residues" evidence="1">
    <location>
        <begin position="39"/>
        <end position="52"/>
    </location>
</feature>
<keyword evidence="3" id="KW-1185">Reference proteome</keyword>
<comment type="caution">
    <text evidence="2">The sequence shown here is derived from an EMBL/GenBank/DDBJ whole genome shotgun (WGS) entry which is preliminary data.</text>
</comment>
<proteinExistence type="predicted"/>
<dbReference type="EMBL" id="JBHRWN010000002">
    <property type="protein sequence ID" value="MFC3476331.1"/>
    <property type="molecule type" value="Genomic_DNA"/>
</dbReference>
<evidence type="ECO:0000313" key="3">
    <source>
        <dbReference type="Proteomes" id="UP001595660"/>
    </source>
</evidence>
<evidence type="ECO:0000313" key="2">
    <source>
        <dbReference type="EMBL" id="MFC3476331.1"/>
    </source>
</evidence>
<feature type="region of interest" description="Disordered" evidence="1">
    <location>
        <begin position="32"/>
        <end position="52"/>
    </location>
</feature>
<dbReference type="AlphaFoldDB" id="A0ABD5NAF1"/>
<evidence type="ECO:0000256" key="1">
    <source>
        <dbReference type="SAM" id="MobiDB-lite"/>
    </source>
</evidence>
<dbReference type="Proteomes" id="UP001595660">
    <property type="component" value="Unassembled WGS sequence"/>
</dbReference>
<name>A0ABD5NAF1_9EURY</name>